<feature type="non-terminal residue" evidence="1">
    <location>
        <position position="264"/>
    </location>
</feature>
<comment type="caution">
    <text evidence="1">The sequence shown here is derived from an EMBL/GenBank/DDBJ whole genome shotgun (WGS) entry which is preliminary data.</text>
</comment>
<sequence>LTSPARLSEGKIFSQHFGLYRRHAIDYLLPPETMVDEMLAYQPDVFYANRSHIDLMCQEFKRRNIRYDRLKLILPGAEVIRERNRKMYREIFQAEIAEYYGTVEMGILAFETPSHDGLELCEDLTYYEFLDEDGNPARPGERSRIVVTDLTGTLMPFIRYDQLDMVVVAPGASSDDRGWRRLERVEGRDDDFAVMPDGSHIPFHVFYEIMDKYEKINQFRIIQKSVEYYQILIMADKDYIRSIHDDIIENYSLRFPENVRFEVM</sequence>
<dbReference type="InterPro" id="IPR053158">
    <property type="entry name" value="CapK_Type1_Caps_Biosynth"/>
</dbReference>
<feature type="non-terminal residue" evidence="1">
    <location>
        <position position="1"/>
    </location>
</feature>
<accession>X1IDW3</accession>
<evidence type="ECO:0000313" key="1">
    <source>
        <dbReference type="EMBL" id="GAH64304.1"/>
    </source>
</evidence>
<protein>
    <recommendedName>
        <fullName evidence="2">AMP-dependent synthetase/ligase domain-containing protein</fullName>
    </recommendedName>
</protein>
<dbReference type="Gene3D" id="3.40.50.12780">
    <property type="entry name" value="N-terminal domain of ligase-like"/>
    <property type="match status" value="1"/>
</dbReference>
<dbReference type="InterPro" id="IPR042099">
    <property type="entry name" value="ANL_N_sf"/>
</dbReference>
<dbReference type="AlphaFoldDB" id="X1IDW3"/>
<name>X1IDW3_9ZZZZ</name>
<evidence type="ECO:0008006" key="2">
    <source>
        <dbReference type="Google" id="ProtNLM"/>
    </source>
</evidence>
<dbReference type="EMBL" id="BARU01030529">
    <property type="protein sequence ID" value="GAH64304.1"/>
    <property type="molecule type" value="Genomic_DNA"/>
</dbReference>
<dbReference type="PANTHER" id="PTHR36932:SF1">
    <property type="entry name" value="CAPSULAR POLYSACCHARIDE BIOSYNTHESIS PROTEIN"/>
    <property type="match status" value="1"/>
</dbReference>
<dbReference type="SUPFAM" id="SSF56801">
    <property type="entry name" value="Acetyl-CoA synthetase-like"/>
    <property type="match status" value="1"/>
</dbReference>
<proteinExistence type="predicted"/>
<gene>
    <name evidence="1" type="ORF">S03H2_48425</name>
</gene>
<reference evidence="1" key="1">
    <citation type="journal article" date="2014" name="Front. Microbiol.">
        <title>High frequency of phylogenetically diverse reductive dehalogenase-homologous genes in deep subseafloor sedimentary metagenomes.</title>
        <authorList>
            <person name="Kawai M."/>
            <person name="Futagami T."/>
            <person name="Toyoda A."/>
            <person name="Takaki Y."/>
            <person name="Nishi S."/>
            <person name="Hori S."/>
            <person name="Arai W."/>
            <person name="Tsubouchi T."/>
            <person name="Morono Y."/>
            <person name="Uchiyama I."/>
            <person name="Ito T."/>
            <person name="Fujiyama A."/>
            <person name="Inagaki F."/>
            <person name="Takami H."/>
        </authorList>
    </citation>
    <scope>NUCLEOTIDE SEQUENCE</scope>
    <source>
        <strain evidence="1">Expedition CK06-06</strain>
    </source>
</reference>
<organism evidence="1">
    <name type="scientific">marine sediment metagenome</name>
    <dbReference type="NCBI Taxonomy" id="412755"/>
    <lineage>
        <taxon>unclassified sequences</taxon>
        <taxon>metagenomes</taxon>
        <taxon>ecological metagenomes</taxon>
    </lineage>
</organism>
<dbReference type="PANTHER" id="PTHR36932">
    <property type="entry name" value="CAPSULAR POLYSACCHARIDE BIOSYNTHESIS PROTEIN"/>
    <property type="match status" value="1"/>
</dbReference>